<name>A0A9Q3DM54_9BASI</name>
<protein>
    <submittedName>
        <fullName evidence="1">Uncharacterized protein</fullName>
    </submittedName>
</protein>
<gene>
    <name evidence="1" type="ORF">O181_042716</name>
</gene>
<evidence type="ECO:0000313" key="2">
    <source>
        <dbReference type="Proteomes" id="UP000765509"/>
    </source>
</evidence>
<organism evidence="1 2">
    <name type="scientific">Austropuccinia psidii MF-1</name>
    <dbReference type="NCBI Taxonomy" id="1389203"/>
    <lineage>
        <taxon>Eukaryota</taxon>
        <taxon>Fungi</taxon>
        <taxon>Dikarya</taxon>
        <taxon>Basidiomycota</taxon>
        <taxon>Pucciniomycotina</taxon>
        <taxon>Pucciniomycetes</taxon>
        <taxon>Pucciniales</taxon>
        <taxon>Sphaerophragmiaceae</taxon>
        <taxon>Austropuccinia</taxon>
    </lineage>
</organism>
<dbReference type="EMBL" id="AVOT02017129">
    <property type="protein sequence ID" value="MBW0503001.1"/>
    <property type="molecule type" value="Genomic_DNA"/>
</dbReference>
<evidence type="ECO:0000313" key="1">
    <source>
        <dbReference type="EMBL" id="MBW0503001.1"/>
    </source>
</evidence>
<comment type="caution">
    <text evidence="1">The sequence shown here is derived from an EMBL/GenBank/DDBJ whole genome shotgun (WGS) entry which is preliminary data.</text>
</comment>
<dbReference type="Proteomes" id="UP000765509">
    <property type="component" value="Unassembled WGS sequence"/>
</dbReference>
<proteinExistence type="predicted"/>
<accession>A0A9Q3DM54</accession>
<reference evidence="1" key="1">
    <citation type="submission" date="2021-03" db="EMBL/GenBank/DDBJ databases">
        <title>Draft genome sequence of rust myrtle Austropuccinia psidii MF-1, a brazilian biotype.</title>
        <authorList>
            <person name="Quecine M.C."/>
            <person name="Pachon D.M.R."/>
            <person name="Bonatelli M.L."/>
            <person name="Correr F.H."/>
            <person name="Franceschini L.M."/>
            <person name="Leite T.F."/>
            <person name="Margarido G.R.A."/>
            <person name="Almeida C.A."/>
            <person name="Ferrarezi J.A."/>
            <person name="Labate C.A."/>
        </authorList>
    </citation>
    <scope>NUCLEOTIDE SEQUENCE</scope>
    <source>
        <strain evidence="1">MF-1</strain>
    </source>
</reference>
<dbReference type="OrthoDB" id="7691805at2759"/>
<dbReference type="AlphaFoldDB" id="A0A9Q3DM54"/>
<sequence length="205" mass="23860">MAIELEEVNIIIPKDLLSFSLLGKLADDPDLHQFIENLTLNEDLIEKREEILIRLQDYVSLPKNSKQTQNQNPMALVSTAEESYKIIYYYKNGKHNNKCNTHKKEECWIENPALRLIRNEKKRRFKIPLTHISIDEALMTSHNNNNIERNQLILDCGETHHMFNTENMFITKITPTHIQIAVGDTKSNLKAVGKAQLTYCETRRT</sequence>
<keyword evidence="2" id="KW-1185">Reference proteome</keyword>